<dbReference type="InterPro" id="IPR051328">
    <property type="entry name" value="T7SS_ABC-Transporter"/>
</dbReference>
<evidence type="ECO:0000256" key="5">
    <source>
        <dbReference type="SAM" id="Phobius"/>
    </source>
</evidence>
<dbReference type="EMBL" id="CP022513">
    <property type="protein sequence ID" value="AVN64662.1"/>
    <property type="molecule type" value="Genomic_DNA"/>
</dbReference>
<feature type="transmembrane region" description="Helical" evidence="5">
    <location>
        <begin position="731"/>
        <end position="751"/>
    </location>
</feature>
<dbReference type="Proteomes" id="UP000239216">
    <property type="component" value="Chromosome"/>
</dbReference>
<name>A0A2R3P844_MESFO</name>
<evidence type="ECO:0000256" key="1">
    <source>
        <dbReference type="ARBA" id="ARBA00004141"/>
    </source>
</evidence>
<proteinExistence type="predicted"/>
<evidence type="ECO:0000256" key="2">
    <source>
        <dbReference type="ARBA" id="ARBA00022692"/>
    </source>
</evidence>
<evidence type="ECO:0008006" key="8">
    <source>
        <dbReference type="Google" id="ProtNLM"/>
    </source>
</evidence>
<feature type="transmembrane region" description="Helical" evidence="5">
    <location>
        <begin position="668"/>
        <end position="686"/>
    </location>
</feature>
<dbReference type="RefSeq" id="WP_051612867.1">
    <property type="nucleotide sequence ID" value="NZ_CP022513.1"/>
</dbReference>
<keyword evidence="4 5" id="KW-0472">Membrane</keyword>
<gene>
    <name evidence="6" type="ORF">CG003_03305</name>
</gene>
<keyword evidence="3 5" id="KW-1133">Transmembrane helix</keyword>
<reference evidence="6 7" key="1">
    <citation type="submission" date="2017-07" db="EMBL/GenBank/DDBJ databases">
        <title>Comparative genomic analysis of Mesoplasma florum.</title>
        <authorList>
            <person name="Baby V."/>
            <person name="Lachance J.-C."/>
            <person name="Gagnon J."/>
            <person name="Lucier J.-F."/>
            <person name="Matteau D."/>
            <person name="Knight T.F."/>
            <person name="Rodrigue S."/>
        </authorList>
    </citation>
    <scope>NUCLEOTIDE SEQUENCE [LARGE SCALE GENOMIC DNA]</scope>
    <source>
        <strain evidence="6 7">CnuA-2</strain>
    </source>
</reference>
<feature type="transmembrane region" description="Helical" evidence="5">
    <location>
        <begin position="26"/>
        <end position="45"/>
    </location>
</feature>
<comment type="subcellular location">
    <subcellularLocation>
        <location evidence="1">Membrane</location>
        <topology evidence="1">Multi-pass membrane protein</topology>
    </subcellularLocation>
</comment>
<dbReference type="PANTHER" id="PTHR43077">
    <property type="entry name" value="TRANSPORT PERMEASE YVFS-RELATED"/>
    <property type="match status" value="1"/>
</dbReference>
<keyword evidence="2 5" id="KW-0812">Transmembrane</keyword>
<accession>A0A2R3P844</accession>
<dbReference type="PANTHER" id="PTHR43077:SF5">
    <property type="entry name" value="PHAGE INFECTION PROTEIN"/>
    <property type="match status" value="1"/>
</dbReference>
<evidence type="ECO:0000256" key="4">
    <source>
        <dbReference type="ARBA" id="ARBA00023136"/>
    </source>
</evidence>
<evidence type="ECO:0000256" key="3">
    <source>
        <dbReference type="ARBA" id="ARBA00022989"/>
    </source>
</evidence>
<dbReference type="AlphaFoldDB" id="A0A2R3P844"/>
<feature type="transmembrane region" description="Helical" evidence="5">
    <location>
        <begin position="637"/>
        <end position="661"/>
    </location>
</feature>
<sequence length="852" mass="97412">MIGIIKGFRDEFTSRVLSSVKRISKFIGIALIPILYGVTCLIAFWNPTINLGKAPVAILNEDNTVWVYKNNDMEKLDFKLGVLTDYKYNSLDGYISKEQAISSAYDIEKRILYTNTGTMQISSKEEVANHIFQFNVWDIIKSALNEKTDKNIKDEDYVFSSPELKEDMAFTNIRYISSEKEIEKQWKGKKYYVQAKIEKGFGEYLIQQVGTTFNRKNEAPKLPKSNINLWTTFERNFIFGYYLNSMMEMKSALILSAVEDFLGENIPSFISNIVYKNFYKQVTYTPSNDEKVSASQSFGIINNSDAIIEANKQYVISDSVNESTSETEGIQRVKSENTIFGDIREEITSKADAAEKTNGIFTNTIASLLDNEQLKTIAKILKIDLSNSKLMGYILLLNDNSHILNKYLYDVMHGINPFEDSQKMWINLEHIDQLGLDSKVQKAITAFVAAINNSPIQNLKFNFKTYLPKISSILNEKIGFNLRSIKSQEVFNSTLNPLNRNATTVFEFNKNMDKLAVANGFTNQISFLNTLNKKVIEYIKHKTFDRFEIVNIEIAGLKNGIYGIGIGEFFIIIGLFVGTFMQTFIYDRARRTKKLKTGKWYVSKTLLMLVTGIVQATALTIALSLTGWITIGSAAMLSVWLWLLFVDLIFVLTIQGLWFLFKDETISKVLVIIYLVINISSGWGTFPSFMQFEFFHKISFVAEFTYVLHGLGSIIYGVGENGFNSSDTLYIMQQAGILLIFAVFFVTLGLIGARNRNREIRFGSFLGKHVIDGMISLGLAKELAEFKSDRKFFKYNWNSMSDDIYIELAQEVRRLHPFEGQFEWYKKRQNDGVFPPNETDMDIIKRNDDVEV</sequence>
<feature type="transmembrane region" description="Helical" evidence="5">
    <location>
        <begin position="561"/>
        <end position="585"/>
    </location>
</feature>
<evidence type="ECO:0000313" key="7">
    <source>
        <dbReference type="Proteomes" id="UP000239216"/>
    </source>
</evidence>
<dbReference type="GO" id="GO:0016020">
    <property type="term" value="C:membrane"/>
    <property type="evidence" value="ECO:0007669"/>
    <property type="project" value="UniProtKB-SubCell"/>
</dbReference>
<evidence type="ECO:0000313" key="6">
    <source>
        <dbReference type="EMBL" id="AVN64662.1"/>
    </source>
</evidence>
<organism evidence="6 7">
    <name type="scientific">Mesoplasma florum</name>
    <name type="common">Acholeplasma florum</name>
    <dbReference type="NCBI Taxonomy" id="2151"/>
    <lineage>
        <taxon>Bacteria</taxon>
        <taxon>Bacillati</taxon>
        <taxon>Mycoplasmatota</taxon>
        <taxon>Mollicutes</taxon>
        <taxon>Entomoplasmatales</taxon>
        <taxon>Entomoplasmataceae</taxon>
        <taxon>Mesoplasma</taxon>
    </lineage>
</organism>
<protein>
    <recommendedName>
        <fullName evidence="8">ABC transporter</fullName>
    </recommendedName>
</protein>
<feature type="transmembrane region" description="Helical" evidence="5">
    <location>
        <begin position="606"/>
        <end position="631"/>
    </location>
</feature>